<sequence>MKNIKSSYKKNKTWLNYGIIAVVAITLYATGMHAEVIGFAQRGILATGIMNLNLENEIQNADKNKDSKEVTNAIKADYNLKLMDKDGNITSMEALKGKVIFINFWATWCPPCIAEMPSIKNLYDEVGDDVAFVILSVDKNFETAKAFNSSKGYNLPIYAAASRLPKMYESTAIPTTYVIDAKGNLALKHKGMADYNAPDFKEFLKSLK</sequence>
<proteinExistence type="predicted"/>
<dbReference type="PANTHER" id="PTHR42852:SF17">
    <property type="entry name" value="THIOREDOXIN-LIKE PROTEIN HI_1115"/>
    <property type="match status" value="1"/>
</dbReference>
<accession>G2E9Z8</accession>
<reference evidence="2 3" key="1">
    <citation type="journal article" date="2008" name="Int. J. Syst. Evol. Microbiol.">
        <title>Bizionia argentinensis sp. nov., isolated from surface marine water in Antarctica.</title>
        <authorList>
            <person name="Bercovich A."/>
            <person name="Vazquez S.C."/>
            <person name="Yankilevich P."/>
            <person name="Coria S.H."/>
            <person name="Foti M."/>
            <person name="Hernandez E."/>
            <person name="Vidal A."/>
            <person name="Ruberto L."/>
            <person name="Melo C."/>
            <person name="Marenssi S."/>
            <person name="Criscuolo M."/>
            <person name="Memoli M."/>
            <person name="Arguelles M."/>
            <person name="Mac Cormack W.P."/>
        </authorList>
    </citation>
    <scope>NUCLEOTIDE SEQUENCE [LARGE SCALE GENOMIC DNA]</scope>
    <source>
        <strain evidence="2 3">JUB59</strain>
    </source>
</reference>
<protein>
    <submittedName>
        <fullName evidence="2">TlpA family protein disulfide reductase</fullName>
    </submittedName>
</protein>
<dbReference type="Pfam" id="PF08534">
    <property type="entry name" value="Redoxin"/>
    <property type="match status" value="1"/>
</dbReference>
<comment type="caution">
    <text evidence="2">The sequence shown here is derived from an EMBL/GenBank/DDBJ whole genome shotgun (WGS) entry which is preliminary data.</text>
</comment>
<evidence type="ECO:0000313" key="2">
    <source>
        <dbReference type="EMBL" id="EGV44884.1"/>
    </source>
</evidence>
<evidence type="ECO:0000259" key="1">
    <source>
        <dbReference type="PROSITE" id="PS51352"/>
    </source>
</evidence>
<gene>
    <name evidence="2" type="ORF">BZARG_359</name>
</gene>
<evidence type="ECO:0000313" key="3">
    <source>
        <dbReference type="Proteomes" id="UP000003730"/>
    </source>
</evidence>
<dbReference type="InterPro" id="IPR013766">
    <property type="entry name" value="Thioredoxin_domain"/>
</dbReference>
<dbReference type="InterPro" id="IPR013740">
    <property type="entry name" value="Redoxin"/>
</dbReference>
<dbReference type="SUPFAM" id="SSF52833">
    <property type="entry name" value="Thioredoxin-like"/>
    <property type="match status" value="1"/>
</dbReference>
<dbReference type="RefSeq" id="WP_008634443.1">
    <property type="nucleotide sequence ID" value="NZ_AFXZ01000002.1"/>
</dbReference>
<dbReference type="EMBL" id="AFXZ01000002">
    <property type="protein sequence ID" value="EGV44884.1"/>
    <property type="molecule type" value="Genomic_DNA"/>
</dbReference>
<dbReference type="STRING" id="1046627.BZARG_359"/>
<dbReference type="eggNOG" id="COG0526">
    <property type="taxonomic scope" value="Bacteria"/>
</dbReference>
<dbReference type="AlphaFoldDB" id="G2E9Z8"/>
<dbReference type="PATRIC" id="fig|1046627.3.peg.373"/>
<feature type="domain" description="Thioredoxin" evidence="1">
    <location>
        <begin position="71"/>
        <end position="208"/>
    </location>
</feature>
<dbReference type="OrthoDB" id="9815205at2"/>
<dbReference type="PROSITE" id="PS51352">
    <property type="entry name" value="THIOREDOXIN_2"/>
    <property type="match status" value="1"/>
</dbReference>
<dbReference type="CDD" id="cd02966">
    <property type="entry name" value="TlpA_like_family"/>
    <property type="match status" value="1"/>
</dbReference>
<dbReference type="InterPro" id="IPR050553">
    <property type="entry name" value="Thioredoxin_ResA/DsbE_sf"/>
</dbReference>
<dbReference type="PANTHER" id="PTHR42852">
    <property type="entry name" value="THIOL:DISULFIDE INTERCHANGE PROTEIN DSBE"/>
    <property type="match status" value="1"/>
</dbReference>
<keyword evidence="3" id="KW-1185">Reference proteome</keyword>
<name>G2E9Z8_9FLAO</name>
<dbReference type="Proteomes" id="UP000003730">
    <property type="component" value="Unassembled WGS sequence"/>
</dbReference>
<dbReference type="InterPro" id="IPR036249">
    <property type="entry name" value="Thioredoxin-like_sf"/>
</dbReference>
<dbReference type="Gene3D" id="3.40.30.10">
    <property type="entry name" value="Glutaredoxin"/>
    <property type="match status" value="1"/>
</dbReference>
<organism evidence="2 3">
    <name type="scientific">Bizionia argentinensis JUB59</name>
    <dbReference type="NCBI Taxonomy" id="1046627"/>
    <lineage>
        <taxon>Bacteria</taxon>
        <taxon>Pseudomonadati</taxon>
        <taxon>Bacteroidota</taxon>
        <taxon>Flavobacteriia</taxon>
        <taxon>Flavobacteriales</taxon>
        <taxon>Flavobacteriaceae</taxon>
        <taxon>Bizionia</taxon>
    </lineage>
</organism>
<dbReference type="GO" id="GO:0016491">
    <property type="term" value="F:oxidoreductase activity"/>
    <property type="evidence" value="ECO:0007669"/>
    <property type="project" value="InterPro"/>
</dbReference>